<keyword evidence="3" id="KW-1185">Reference proteome</keyword>
<organism evidence="2 3">
    <name type="scientific">Pangasianodon hypophthalmus</name>
    <name type="common">Striped catfish</name>
    <name type="synonym">Helicophagus hypophthalmus</name>
    <dbReference type="NCBI Taxonomy" id="310915"/>
    <lineage>
        <taxon>Eukaryota</taxon>
        <taxon>Metazoa</taxon>
        <taxon>Chordata</taxon>
        <taxon>Craniata</taxon>
        <taxon>Vertebrata</taxon>
        <taxon>Euteleostomi</taxon>
        <taxon>Actinopterygii</taxon>
        <taxon>Neopterygii</taxon>
        <taxon>Teleostei</taxon>
        <taxon>Ostariophysi</taxon>
        <taxon>Siluriformes</taxon>
        <taxon>Pangasiidae</taxon>
        <taxon>Pangasianodon</taxon>
    </lineage>
</organism>
<dbReference type="Proteomes" id="UP000327468">
    <property type="component" value="Chromosome 16"/>
</dbReference>
<accession>A0A5N5LUM6</accession>
<feature type="compositionally biased region" description="Basic and acidic residues" evidence="1">
    <location>
        <begin position="1"/>
        <end position="19"/>
    </location>
</feature>
<feature type="region of interest" description="Disordered" evidence="1">
    <location>
        <begin position="1"/>
        <end position="30"/>
    </location>
</feature>
<evidence type="ECO:0000313" key="2">
    <source>
        <dbReference type="EMBL" id="KAB5546400.1"/>
    </source>
</evidence>
<sequence>MKRHDNETKDPGGAQKEECQPFAPSLLGDGYGPATQLWDWVKERERDSLLFFLEVLNLKKDFSKRRLHNRT</sequence>
<name>A0A5N5LUM6_PANHP</name>
<dbReference type="AlphaFoldDB" id="A0A5N5LUM6"/>
<evidence type="ECO:0000313" key="3">
    <source>
        <dbReference type="Proteomes" id="UP000327468"/>
    </source>
</evidence>
<protein>
    <submittedName>
        <fullName evidence="2">Uncharacterized protein</fullName>
    </submittedName>
</protein>
<dbReference type="EMBL" id="VFJC01000017">
    <property type="protein sequence ID" value="KAB5546400.1"/>
    <property type="molecule type" value="Genomic_DNA"/>
</dbReference>
<reference evidence="2 3" key="1">
    <citation type="submission" date="2019-06" db="EMBL/GenBank/DDBJ databases">
        <title>A chromosome-scale genome assembly of the striped catfish, Pangasianodon hypophthalmus.</title>
        <authorList>
            <person name="Wen M."/>
            <person name="Zahm M."/>
            <person name="Roques C."/>
            <person name="Cabau C."/>
            <person name="Klopp C."/>
            <person name="Donnadieu C."/>
            <person name="Jouanno E."/>
            <person name="Avarre J.-C."/>
            <person name="Campet M."/>
            <person name="Ha T.T.T."/>
            <person name="Dugue R."/>
            <person name="Lampietro C."/>
            <person name="Louis A."/>
            <person name="Herpin A."/>
            <person name="Echchiki A."/>
            <person name="Berthelot C."/>
            <person name="Parey E."/>
            <person name="Roest-Crollius H."/>
            <person name="Braasch I."/>
            <person name="Postlethwait J."/>
            <person name="Bobe J."/>
            <person name="Montfort J."/>
            <person name="Bouchez O."/>
            <person name="Begum T."/>
            <person name="Schartl M."/>
            <person name="Guiguen Y."/>
        </authorList>
    </citation>
    <scope>NUCLEOTIDE SEQUENCE [LARGE SCALE GENOMIC DNA]</scope>
    <source>
        <strain evidence="2 3">Indonesia</strain>
        <tissue evidence="2">Blood</tissue>
    </source>
</reference>
<evidence type="ECO:0000256" key="1">
    <source>
        <dbReference type="SAM" id="MobiDB-lite"/>
    </source>
</evidence>
<gene>
    <name evidence="2" type="ORF">PHYPO_G00071590</name>
</gene>
<proteinExistence type="predicted"/>
<comment type="caution">
    <text evidence="2">The sequence shown here is derived from an EMBL/GenBank/DDBJ whole genome shotgun (WGS) entry which is preliminary data.</text>
</comment>